<name>A0ABT1XDY3_9BURK</name>
<evidence type="ECO:0000313" key="2">
    <source>
        <dbReference type="EMBL" id="MCR2745490.1"/>
    </source>
</evidence>
<feature type="compositionally biased region" description="Pro residues" evidence="1">
    <location>
        <begin position="90"/>
        <end position="99"/>
    </location>
</feature>
<sequence>MTSGLREHAAQCVVWVMHRLAGFARLPGGFAARGDCESNRCEDAFAFRMPQARSITPESEALLRQGGASPKPHQAPSTKHQAPSTKHQAPYPPPRSVYI</sequence>
<comment type="caution">
    <text evidence="2">The sequence shown here is derived from an EMBL/GenBank/DDBJ whole genome shotgun (WGS) entry which is preliminary data.</text>
</comment>
<feature type="region of interest" description="Disordered" evidence="1">
    <location>
        <begin position="58"/>
        <end position="99"/>
    </location>
</feature>
<dbReference type="Proteomes" id="UP001165267">
    <property type="component" value="Unassembled WGS sequence"/>
</dbReference>
<gene>
    <name evidence="2" type="ORF">NSP04_02375</name>
</gene>
<protein>
    <submittedName>
        <fullName evidence="2">Uncharacterized protein</fullName>
    </submittedName>
</protein>
<reference evidence="2" key="1">
    <citation type="submission" date="2022-07" db="EMBL/GenBank/DDBJ databases">
        <authorList>
            <person name="Xamxidin M."/>
        </authorList>
    </citation>
    <scope>NUCLEOTIDE SEQUENCE</scope>
    <source>
        <strain evidence="2">YS8-69</strain>
    </source>
</reference>
<feature type="compositionally biased region" description="Polar residues" evidence="1">
    <location>
        <begin position="75"/>
        <end position="87"/>
    </location>
</feature>
<proteinExistence type="predicted"/>
<evidence type="ECO:0000256" key="1">
    <source>
        <dbReference type="SAM" id="MobiDB-lite"/>
    </source>
</evidence>
<organism evidence="2 3">
    <name type="scientific">Limnobacter parvus</name>
    <dbReference type="NCBI Taxonomy" id="2939690"/>
    <lineage>
        <taxon>Bacteria</taxon>
        <taxon>Pseudomonadati</taxon>
        <taxon>Pseudomonadota</taxon>
        <taxon>Betaproteobacteria</taxon>
        <taxon>Burkholderiales</taxon>
        <taxon>Burkholderiaceae</taxon>
        <taxon>Limnobacter</taxon>
    </lineage>
</organism>
<dbReference type="EMBL" id="JANKHG010000014">
    <property type="protein sequence ID" value="MCR2745490.1"/>
    <property type="molecule type" value="Genomic_DNA"/>
</dbReference>
<evidence type="ECO:0000313" key="3">
    <source>
        <dbReference type="Proteomes" id="UP001165267"/>
    </source>
</evidence>
<keyword evidence="3" id="KW-1185">Reference proteome</keyword>
<dbReference type="RefSeq" id="WP_257510743.1">
    <property type="nucleotide sequence ID" value="NZ_JANKHG010000014.1"/>
</dbReference>
<accession>A0ABT1XDY3</accession>